<keyword evidence="1" id="KW-0812">Transmembrane</keyword>
<evidence type="ECO:0000313" key="3">
    <source>
        <dbReference type="Proteomes" id="UP000230137"/>
    </source>
</evidence>
<proteinExistence type="predicted"/>
<dbReference type="EMBL" id="PFQF01000030">
    <property type="protein sequence ID" value="PJA20348.1"/>
    <property type="molecule type" value="Genomic_DNA"/>
</dbReference>
<dbReference type="Pfam" id="PF18895">
    <property type="entry name" value="T4SS_pilin"/>
    <property type="match status" value="1"/>
</dbReference>
<keyword evidence="1" id="KW-0472">Membrane</keyword>
<feature type="transmembrane region" description="Helical" evidence="1">
    <location>
        <begin position="96"/>
        <end position="121"/>
    </location>
</feature>
<comment type="caution">
    <text evidence="2">The sequence shown here is derived from an EMBL/GenBank/DDBJ whole genome shotgun (WGS) entry which is preliminary data.</text>
</comment>
<dbReference type="AlphaFoldDB" id="A0A2M7W424"/>
<keyword evidence="1" id="KW-1133">Transmembrane helix</keyword>
<dbReference type="Proteomes" id="UP000230137">
    <property type="component" value="Unassembled WGS sequence"/>
</dbReference>
<reference evidence="3" key="1">
    <citation type="submission" date="2017-09" db="EMBL/GenBank/DDBJ databases">
        <title>Depth-based differentiation of microbial function through sediment-hosted aquifers and enrichment of novel symbionts in the deep terrestrial subsurface.</title>
        <authorList>
            <person name="Probst A.J."/>
            <person name="Ladd B."/>
            <person name="Jarett J.K."/>
            <person name="Geller-Mcgrath D.E."/>
            <person name="Sieber C.M.K."/>
            <person name="Emerson J.B."/>
            <person name="Anantharaman K."/>
            <person name="Thomas B.C."/>
            <person name="Malmstrom R."/>
            <person name="Stieglmeier M."/>
            <person name="Klingl A."/>
            <person name="Woyke T."/>
            <person name="Ryan C.M."/>
            <person name="Banfield J.F."/>
        </authorList>
    </citation>
    <scope>NUCLEOTIDE SEQUENCE [LARGE SCALE GENOMIC DNA]</scope>
</reference>
<evidence type="ECO:0000256" key="1">
    <source>
        <dbReference type="SAM" id="Phobius"/>
    </source>
</evidence>
<evidence type="ECO:0000313" key="2">
    <source>
        <dbReference type="EMBL" id="PJA20348.1"/>
    </source>
</evidence>
<gene>
    <name evidence="2" type="ORF">COX60_01990</name>
</gene>
<organism evidence="2 3">
    <name type="scientific">Candidatus Berkelbacteria bacterium CG_4_10_14_0_2_um_filter_35_9_33_12</name>
    <dbReference type="NCBI Taxonomy" id="1974499"/>
    <lineage>
        <taxon>Bacteria</taxon>
        <taxon>Candidatus Berkelbacteria</taxon>
    </lineage>
</organism>
<sequence>MQKIISNRIFWAINLAILPSFVTAQVNKYTNLSTGPGDGQINISTKWTSLTNIIAFAINFAIAISGAILIIMLLVGGIMYLSGAGNEDQTGKAKKIMIDAVIGLFIVMSVYAISSFVIAYFK</sequence>
<dbReference type="InterPro" id="IPR043993">
    <property type="entry name" value="T4SS_pilin"/>
</dbReference>
<protein>
    <submittedName>
        <fullName evidence="2">Uncharacterized protein</fullName>
    </submittedName>
</protein>
<accession>A0A2M7W424</accession>
<name>A0A2M7W424_9BACT</name>
<feature type="transmembrane region" description="Helical" evidence="1">
    <location>
        <begin position="53"/>
        <end position="75"/>
    </location>
</feature>